<dbReference type="AlphaFoldDB" id="A0A7L6N2V0"/>
<dbReference type="Pfam" id="PF01795">
    <property type="entry name" value="Methyltransf_5"/>
    <property type="match status" value="1"/>
</dbReference>
<feature type="binding site" evidence="7">
    <location>
        <position position="98"/>
    </location>
    <ligand>
        <name>S-adenosyl-L-methionine</name>
        <dbReference type="ChEBI" id="CHEBI:59789"/>
    </ligand>
</feature>
<evidence type="ECO:0000256" key="5">
    <source>
        <dbReference type="ARBA" id="ARBA00022679"/>
    </source>
</evidence>
<feature type="binding site" evidence="7">
    <location>
        <position position="105"/>
    </location>
    <ligand>
        <name>S-adenosyl-L-methionine</name>
        <dbReference type="ChEBI" id="CHEBI:59789"/>
    </ligand>
</feature>
<dbReference type="PANTHER" id="PTHR11265">
    <property type="entry name" value="S-ADENOSYL-METHYLTRANSFERASE MRAW"/>
    <property type="match status" value="1"/>
</dbReference>
<comment type="subcellular location">
    <subcellularLocation>
        <location evidence="7">Cytoplasm</location>
    </subcellularLocation>
</comment>
<dbReference type="KEGG" id="tbk:HF295_00330"/>
<keyword evidence="2 7" id="KW-0963">Cytoplasm</keyword>
<dbReference type="HAMAP" id="MF_01007">
    <property type="entry name" value="16SrRNA_methyltr_H"/>
    <property type="match status" value="1"/>
</dbReference>
<dbReference type="RefSeq" id="WP_312031853.1">
    <property type="nucleotide sequence ID" value="NZ_CP051151.1"/>
</dbReference>
<keyword evidence="6 7" id="KW-0949">S-adenosyl-L-methionine</keyword>
<keyword evidence="9" id="KW-1185">Reference proteome</keyword>
<dbReference type="Proteomes" id="UP000512167">
    <property type="component" value="Chromosome"/>
</dbReference>
<keyword evidence="4 7" id="KW-0489">Methyltransferase</keyword>
<dbReference type="GO" id="GO:0071424">
    <property type="term" value="F:rRNA (cytosine-N4-)-methyltransferase activity"/>
    <property type="evidence" value="ECO:0007669"/>
    <property type="project" value="UniProtKB-UniRule"/>
</dbReference>
<feature type="binding site" evidence="7">
    <location>
        <position position="77"/>
    </location>
    <ligand>
        <name>S-adenosyl-L-methionine</name>
        <dbReference type="ChEBI" id="CHEBI:59789"/>
    </ligand>
</feature>
<feature type="binding site" evidence="7">
    <location>
        <position position="51"/>
    </location>
    <ligand>
        <name>S-adenosyl-L-methionine</name>
        <dbReference type="ChEBI" id="CHEBI:59789"/>
    </ligand>
</feature>
<comment type="function">
    <text evidence="7">Specifically methylates the N4 position of cytidine in position 1402 (C1402) of 16S rRNA.</text>
</comment>
<keyword evidence="5 7" id="KW-0808">Transferase</keyword>
<dbReference type="EC" id="2.1.1.199" evidence="7"/>
<protein>
    <recommendedName>
        <fullName evidence="7">Ribosomal RNA small subunit methyltransferase H</fullName>
        <ecNumber evidence="7">2.1.1.199</ecNumber>
    </recommendedName>
    <alternativeName>
        <fullName evidence="7">16S rRNA m(4)C1402 methyltransferase</fullName>
    </alternativeName>
    <alternativeName>
        <fullName evidence="7">rRNA (cytosine-N(4)-)-methyltransferase RsmH</fullName>
    </alternativeName>
</protein>
<dbReference type="SUPFAM" id="SSF53335">
    <property type="entry name" value="S-adenosyl-L-methionine-dependent methyltransferases"/>
    <property type="match status" value="1"/>
</dbReference>
<dbReference type="Gene3D" id="3.40.50.150">
    <property type="entry name" value="Vaccinia Virus protein VP39"/>
    <property type="match status" value="1"/>
</dbReference>
<evidence type="ECO:0000256" key="4">
    <source>
        <dbReference type="ARBA" id="ARBA00022603"/>
    </source>
</evidence>
<dbReference type="PIRSF" id="PIRSF004486">
    <property type="entry name" value="MraW"/>
    <property type="match status" value="1"/>
</dbReference>
<evidence type="ECO:0000313" key="9">
    <source>
        <dbReference type="Proteomes" id="UP000512167"/>
    </source>
</evidence>
<dbReference type="PANTHER" id="PTHR11265:SF0">
    <property type="entry name" value="12S RRNA N4-METHYLCYTIDINE METHYLTRANSFERASE"/>
    <property type="match status" value="1"/>
</dbReference>
<dbReference type="Gene3D" id="1.10.150.170">
    <property type="entry name" value="Putative methyltransferase TM0872, insert domain"/>
    <property type="match status" value="1"/>
</dbReference>
<dbReference type="NCBIfam" id="TIGR00006">
    <property type="entry name" value="16S rRNA (cytosine(1402)-N(4))-methyltransferase RsmH"/>
    <property type="match status" value="1"/>
</dbReference>
<evidence type="ECO:0000256" key="6">
    <source>
        <dbReference type="ARBA" id="ARBA00022691"/>
    </source>
</evidence>
<keyword evidence="3 7" id="KW-0698">rRNA processing</keyword>
<reference evidence="8 9" key="1">
    <citation type="submission" date="2020-04" db="EMBL/GenBank/DDBJ databases">
        <authorList>
            <person name="Zheng R.K."/>
            <person name="Sun C.M."/>
        </authorList>
    </citation>
    <scope>NUCLEOTIDE SEQUENCE [LARGE SCALE GENOMIC DNA]</scope>
    <source>
        <strain evidence="9">zrk29</strain>
    </source>
</reference>
<feature type="binding site" evidence="7">
    <location>
        <begin position="32"/>
        <end position="34"/>
    </location>
    <ligand>
        <name>S-adenosyl-L-methionine</name>
        <dbReference type="ChEBI" id="CHEBI:59789"/>
    </ligand>
</feature>
<dbReference type="InterPro" id="IPR029063">
    <property type="entry name" value="SAM-dependent_MTases_sf"/>
</dbReference>
<gene>
    <name evidence="7 8" type="primary">rsmH</name>
    <name evidence="8" type="ORF">HF295_00330</name>
</gene>
<evidence type="ECO:0000313" key="8">
    <source>
        <dbReference type="EMBL" id="QLY39385.1"/>
    </source>
</evidence>
<name>A0A7L6N2V0_9MOLU</name>
<comment type="similarity">
    <text evidence="1 7">Belongs to the methyltransferase superfamily. RsmH family.</text>
</comment>
<evidence type="ECO:0000256" key="1">
    <source>
        <dbReference type="ARBA" id="ARBA00010396"/>
    </source>
</evidence>
<sequence>MEKHIPVLLKETIENLNINPSGIYVDMTLGGGGHSEAILERLEDGELIGFDQDEFAIQKATARLSKYKHFFAINDNFLNAKVRLLDIGIDQVDGIVFDLGVSSFQFDTPERGFSYRFNHLLDMRMDQSQSLTARQIINEYSFNELVKIFFEYGEEKFSRIIAKKIILEREKKQIETTFDLVEVIKSALPQKVLNKKGHPAKKVFQALRIEVNNELGILEESLKNAIDILKPGGRMAVITFHSLEDRICKNLFRSLSTIEIPKGLAIIPDEKPIINLVNKKVIIAEDEELEDNNRSHSAKLRIIEKN</sequence>
<comment type="catalytic activity">
    <reaction evidence="7">
        <text>cytidine(1402) in 16S rRNA + S-adenosyl-L-methionine = N(4)-methylcytidine(1402) in 16S rRNA + S-adenosyl-L-homocysteine + H(+)</text>
        <dbReference type="Rhea" id="RHEA:42928"/>
        <dbReference type="Rhea" id="RHEA-COMP:10286"/>
        <dbReference type="Rhea" id="RHEA-COMP:10287"/>
        <dbReference type="ChEBI" id="CHEBI:15378"/>
        <dbReference type="ChEBI" id="CHEBI:57856"/>
        <dbReference type="ChEBI" id="CHEBI:59789"/>
        <dbReference type="ChEBI" id="CHEBI:74506"/>
        <dbReference type="ChEBI" id="CHEBI:82748"/>
        <dbReference type="EC" id="2.1.1.199"/>
    </reaction>
</comment>
<evidence type="ECO:0000256" key="2">
    <source>
        <dbReference type="ARBA" id="ARBA00022490"/>
    </source>
</evidence>
<dbReference type="GO" id="GO:0070475">
    <property type="term" value="P:rRNA base methylation"/>
    <property type="evidence" value="ECO:0007669"/>
    <property type="project" value="UniProtKB-UniRule"/>
</dbReference>
<evidence type="ECO:0000256" key="3">
    <source>
        <dbReference type="ARBA" id="ARBA00022552"/>
    </source>
</evidence>
<accession>A0A7L6N2V0</accession>
<dbReference type="SUPFAM" id="SSF81799">
    <property type="entry name" value="Putative methyltransferase TM0872, insert domain"/>
    <property type="match status" value="1"/>
</dbReference>
<dbReference type="InterPro" id="IPR023397">
    <property type="entry name" value="SAM-dep_MeTrfase_MraW_recog"/>
</dbReference>
<evidence type="ECO:0000256" key="7">
    <source>
        <dbReference type="HAMAP-Rule" id="MF_01007"/>
    </source>
</evidence>
<proteinExistence type="inferred from homology"/>
<dbReference type="EMBL" id="CP051151">
    <property type="protein sequence ID" value="QLY39385.1"/>
    <property type="molecule type" value="Genomic_DNA"/>
</dbReference>
<dbReference type="GO" id="GO:0005737">
    <property type="term" value="C:cytoplasm"/>
    <property type="evidence" value="ECO:0007669"/>
    <property type="project" value="UniProtKB-SubCell"/>
</dbReference>
<dbReference type="InterPro" id="IPR002903">
    <property type="entry name" value="RsmH"/>
</dbReference>
<organism evidence="8 9">
    <name type="scientific">Hujiaoplasma nucleasis</name>
    <dbReference type="NCBI Taxonomy" id="2725268"/>
    <lineage>
        <taxon>Bacteria</taxon>
        <taxon>Bacillati</taxon>
        <taxon>Mycoplasmatota</taxon>
        <taxon>Mollicutes</taxon>
        <taxon>Candidatus Izemoplasmatales</taxon>
        <taxon>Hujiaoplasmataceae</taxon>
        <taxon>Hujiaoplasma</taxon>
    </lineage>
</organism>